<dbReference type="Proteomes" id="UP000631114">
    <property type="component" value="Unassembled WGS sequence"/>
</dbReference>
<gene>
    <name evidence="3" type="ORF">IFM89_021886</name>
</gene>
<comment type="similarity">
    <text evidence="1">Belongs to the PI3/PI4-kinase family. Type III PI4K subfamily.</text>
</comment>
<dbReference type="PANTHER" id="PTHR31913">
    <property type="entry name" value="VACUOLAR IMPORT AND DEGRADATION PROTEIN 27"/>
    <property type="match status" value="1"/>
</dbReference>
<dbReference type="Gene3D" id="3.90.230.10">
    <property type="entry name" value="Creatinase/methionine aminopeptidase superfamily"/>
    <property type="match status" value="1"/>
</dbReference>
<dbReference type="InterPro" id="IPR045495">
    <property type="entry name" value="PI4K_N"/>
</dbReference>
<feature type="domain" description="PI4-kinase N-terminal" evidence="2">
    <location>
        <begin position="178"/>
        <end position="231"/>
    </location>
</feature>
<reference evidence="3 4" key="1">
    <citation type="submission" date="2020-10" db="EMBL/GenBank/DDBJ databases">
        <title>The Coptis chinensis genome and diversification of protoberbering-type alkaloids.</title>
        <authorList>
            <person name="Wang B."/>
            <person name="Shu S."/>
            <person name="Song C."/>
            <person name="Liu Y."/>
        </authorList>
    </citation>
    <scope>NUCLEOTIDE SEQUENCE [LARGE SCALE GENOMIC DNA]</scope>
    <source>
        <strain evidence="3">HL-2020</strain>
        <tissue evidence="3">Leaf</tissue>
    </source>
</reference>
<keyword evidence="4" id="KW-1185">Reference proteome</keyword>
<comment type="caution">
    <text evidence="3">The sequence shown here is derived from an EMBL/GenBank/DDBJ whole genome shotgun (WGS) entry which is preliminary data.</text>
</comment>
<protein>
    <recommendedName>
        <fullName evidence="2">PI4-kinase N-terminal domain-containing protein</fullName>
    </recommendedName>
</protein>
<evidence type="ECO:0000313" key="3">
    <source>
        <dbReference type="EMBL" id="KAF9597801.1"/>
    </source>
</evidence>
<dbReference type="GO" id="GO:0005737">
    <property type="term" value="C:cytoplasm"/>
    <property type="evidence" value="ECO:0007669"/>
    <property type="project" value="TreeGrafter"/>
</dbReference>
<dbReference type="InterPro" id="IPR036005">
    <property type="entry name" value="Creatinase/aminopeptidase-like"/>
</dbReference>
<dbReference type="AlphaFoldDB" id="A0A835HER2"/>
<dbReference type="GO" id="GO:0005634">
    <property type="term" value="C:nucleus"/>
    <property type="evidence" value="ECO:0007669"/>
    <property type="project" value="TreeGrafter"/>
</dbReference>
<proteinExistence type="inferred from homology"/>
<dbReference type="Pfam" id="PF19274">
    <property type="entry name" value="PI4K_N"/>
    <property type="match status" value="2"/>
</dbReference>
<organism evidence="3 4">
    <name type="scientific">Coptis chinensis</name>
    <dbReference type="NCBI Taxonomy" id="261450"/>
    <lineage>
        <taxon>Eukaryota</taxon>
        <taxon>Viridiplantae</taxon>
        <taxon>Streptophyta</taxon>
        <taxon>Embryophyta</taxon>
        <taxon>Tracheophyta</taxon>
        <taxon>Spermatophyta</taxon>
        <taxon>Magnoliopsida</taxon>
        <taxon>Ranunculales</taxon>
        <taxon>Ranunculaceae</taxon>
        <taxon>Coptidoideae</taxon>
        <taxon>Coptis</taxon>
    </lineage>
</organism>
<evidence type="ECO:0000313" key="4">
    <source>
        <dbReference type="Proteomes" id="UP000631114"/>
    </source>
</evidence>
<accession>A0A835HER2</accession>
<dbReference type="InterPro" id="IPR040458">
    <property type="entry name" value="Vid27"/>
</dbReference>
<evidence type="ECO:0000259" key="2">
    <source>
        <dbReference type="Pfam" id="PF19274"/>
    </source>
</evidence>
<sequence length="231" mass="25329">MNSTMGEVSSHSTGLHQLDIEMRRIVLEWKFEKDRTDITMSDITNNSKGSQLDPSASIFLGLDDNRIFKTFYNNRNQKNLSIAAYSSSPSANESLPFVIGGNKVILSASNPETKVDNAEFEENEAYAVDIVTSTGDGKVVSSVKWLEDELELNALHSPGSRRGSGNEKAALVQSSLCSFRSNGGILNGDMEFTASRSAFSHLFEYLKTPNLLPTVLQGLIAIIHRSFEAAM</sequence>
<dbReference type="EMBL" id="JADFTS010000007">
    <property type="protein sequence ID" value="KAF9597801.1"/>
    <property type="molecule type" value="Genomic_DNA"/>
</dbReference>
<feature type="domain" description="PI4-kinase N-terminal" evidence="2">
    <location>
        <begin position="126"/>
        <end position="176"/>
    </location>
</feature>
<dbReference type="OrthoDB" id="1708160at2759"/>
<dbReference type="PANTHER" id="PTHR31913:SF0">
    <property type="entry name" value="VACUOLAR IMPORT AND DEGRADATION PROTEIN 27"/>
    <property type="match status" value="1"/>
</dbReference>
<evidence type="ECO:0000256" key="1">
    <source>
        <dbReference type="ARBA" id="ARBA00006209"/>
    </source>
</evidence>
<name>A0A835HER2_9MAGN</name>